<dbReference type="InterPro" id="IPR036291">
    <property type="entry name" value="NAD(P)-bd_dom_sf"/>
</dbReference>
<dbReference type="InterPro" id="IPR020843">
    <property type="entry name" value="ER"/>
</dbReference>
<evidence type="ECO:0000256" key="1">
    <source>
        <dbReference type="ARBA" id="ARBA00001947"/>
    </source>
</evidence>
<dbReference type="PROSITE" id="PS00059">
    <property type="entry name" value="ADH_ZINC"/>
    <property type="match status" value="1"/>
</dbReference>
<dbReference type="Gene3D" id="3.40.50.720">
    <property type="entry name" value="NAD(P)-binding Rossmann-like Domain"/>
    <property type="match status" value="1"/>
</dbReference>
<dbReference type="PANTHER" id="PTHR43161:SF9">
    <property type="entry name" value="SORBITOL DEHYDROGENASE"/>
    <property type="match status" value="1"/>
</dbReference>
<dbReference type="InterPro" id="IPR013154">
    <property type="entry name" value="ADH-like_N"/>
</dbReference>
<organism evidence="8 9">
    <name type="scientific">Arthrobacter mangrovi</name>
    <dbReference type="NCBI Taxonomy" id="2966350"/>
    <lineage>
        <taxon>Bacteria</taxon>
        <taxon>Bacillati</taxon>
        <taxon>Actinomycetota</taxon>
        <taxon>Actinomycetes</taxon>
        <taxon>Micrococcales</taxon>
        <taxon>Micrococcaceae</taxon>
        <taxon>Arthrobacter</taxon>
    </lineage>
</organism>
<evidence type="ECO:0000256" key="5">
    <source>
        <dbReference type="ARBA" id="ARBA00023002"/>
    </source>
</evidence>
<dbReference type="InterPro" id="IPR011032">
    <property type="entry name" value="GroES-like_sf"/>
</dbReference>
<comment type="cofactor">
    <cofactor evidence="1 6">
        <name>Zn(2+)</name>
        <dbReference type="ChEBI" id="CHEBI:29105"/>
    </cofactor>
</comment>
<evidence type="ECO:0000256" key="2">
    <source>
        <dbReference type="ARBA" id="ARBA00008072"/>
    </source>
</evidence>
<dbReference type="Pfam" id="PF00107">
    <property type="entry name" value="ADH_zinc_N"/>
    <property type="match status" value="1"/>
</dbReference>
<comment type="caution">
    <text evidence="8">The sequence shown here is derived from an EMBL/GenBank/DDBJ whole genome shotgun (WGS) entry which is preliminary data.</text>
</comment>
<comment type="similarity">
    <text evidence="2 6">Belongs to the zinc-containing alcohol dehydrogenase family.</text>
</comment>
<dbReference type="SMART" id="SM00829">
    <property type="entry name" value="PKS_ER"/>
    <property type="match status" value="1"/>
</dbReference>
<keyword evidence="4 6" id="KW-0862">Zinc</keyword>
<dbReference type="Pfam" id="PF08240">
    <property type="entry name" value="ADH_N"/>
    <property type="match status" value="1"/>
</dbReference>
<dbReference type="PANTHER" id="PTHR43161">
    <property type="entry name" value="SORBITOL DEHYDROGENASE"/>
    <property type="match status" value="1"/>
</dbReference>
<keyword evidence="5" id="KW-0560">Oxidoreductase</keyword>
<dbReference type="SUPFAM" id="SSF51735">
    <property type="entry name" value="NAD(P)-binding Rossmann-fold domains"/>
    <property type="match status" value="1"/>
</dbReference>
<keyword evidence="9" id="KW-1185">Reference proteome</keyword>
<evidence type="ECO:0000259" key="7">
    <source>
        <dbReference type="SMART" id="SM00829"/>
    </source>
</evidence>
<dbReference type="RefSeq" id="WP_264793773.1">
    <property type="nucleotide sequence ID" value="NZ_BRVS01000001.1"/>
</dbReference>
<evidence type="ECO:0000313" key="9">
    <source>
        <dbReference type="Proteomes" id="UP001209654"/>
    </source>
</evidence>
<dbReference type="Gene3D" id="3.90.180.10">
    <property type="entry name" value="Medium-chain alcohol dehydrogenases, catalytic domain"/>
    <property type="match status" value="1"/>
</dbReference>
<dbReference type="InterPro" id="IPR002328">
    <property type="entry name" value="ADH_Zn_CS"/>
</dbReference>
<keyword evidence="3 6" id="KW-0479">Metal-binding</keyword>
<proteinExistence type="inferred from homology"/>
<dbReference type="Proteomes" id="UP001209654">
    <property type="component" value="Unassembled WGS sequence"/>
</dbReference>
<dbReference type="EMBL" id="BRVS01000001">
    <property type="protein sequence ID" value="GLB65578.1"/>
    <property type="molecule type" value="Genomic_DNA"/>
</dbReference>
<evidence type="ECO:0000256" key="4">
    <source>
        <dbReference type="ARBA" id="ARBA00022833"/>
    </source>
</evidence>
<feature type="domain" description="Enoyl reductase (ER)" evidence="7">
    <location>
        <begin position="10"/>
        <end position="331"/>
    </location>
</feature>
<sequence>MGNAAAVMTGLNSIEIQERPVPEPAPGQAVIRVEAVGVCGSDVAYYRYGKIGPFAVDGPFVLGHEVSGQVVAVGDGVENVRVGDRVAVEPGTPDRTCDQCRAGRYHLCPDLEFLATPPYDGALLQYLAMDARCYFPIPDSMSYEDGALIEPLSVGLWGCQRANLRPGDDVLVTGAGPVGLLAAEAARALGAGSVTLTDISDYRLGVARDHGFGVEKSDPPASRTFDVLLECSGANGVLAAGLGRLHEGGRAAVIGLAKTDEVQLPLSMLNWKEITISMVNRYNNTWPLGIALVSSGRINLDGLVTHSFPLSRTAAALENTSTEPESLKAMIYPQRL</sequence>
<gene>
    <name evidence="8" type="ORF">AHIS1636_00170</name>
</gene>
<evidence type="ECO:0000256" key="6">
    <source>
        <dbReference type="RuleBase" id="RU361277"/>
    </source>
</evidence>
<accession>A0ABQ5MNL6</accession>
<dbReference type="SUPFAM" id="SSF50129">
    <property type="entry name" value="GroES-like"/>
    <property type="match status" value="1"/>
</dbReference>
<evidence type="ECO:0000313" key="8">
    <source>
        <dbReference type="EMBL" id="GLB65578.1"/>
    </source>
</evidence>
<dbReference type="InterPro" id="IPR045306">
    <property type="entry name" value="SDH-like"/>
</dbReference>
<dbReference type="CDD" id="cd05285">
    <property type="entry name" value="sorbitol_DH"/>
    <property type="match status" value="1"/>
</dbReference>
<evidence type="ECO:0000256" key="3">
    <source>
        <dbReference type="ARBA" id="ARBA00022723"/>
    </source>
</evidence>
<reference evidence="8 9" key="1">
    <citation type="journal article" date="2023" name="Int. J. Syst. Evol. Microbiol.">
        <title>Arthrobacter mangrovi sp. nov., an actinobacterium isolated from the rhizosphere of a mangrove.</title>
        <authorList>
            <person name="Hamada M."/>
            <person name="Saitou S."/>
            <person name="Enomoto N."/>
            <person name="Nanri K."/>
            <person name="Hidaka K."/>
            <person name="Miura T."/>
            <person name="Tamura T."/>
        </authorList>
    </citation>
    <scope>NUCLEOTIDE SEQUENCE [LARGE SCALE GENOMIC DNA]</scope>
    <source>
        <strain evidence="8 9">NBRC 112813</strain>
    </source>
</reference>
<protein>
    <submittedName>
        <fullName evidence="8">Sorbitol dehydrogenase</fullName>
    </submittedName>
</protein>
<dbReference type="InterPro" id="IPR013149">
    <property type="entry name" value="ADH-like_C"/>
</dbReference>
<name>A0ABQ5MNL6_9MICC</name>